<evidence type="ECO:0000313" key="2">
    <source>
        <dbReference type="Proteomes" id="UP000001973"/>
    </source>
</evidence>
<dbReference type="EMBL" id="AL645882">
    <property type="protein sequence ID" value="CAB89460.1"/>
    <property type="molecule type" value="Genomic_DNA"/>
</dbReference>
<dbReference type="PaxDb" id="100226-SCO3088"/>
<dbReference type="AlphaFoldDB" id="Q9KZ61"/>
<proteinExistence type="predicted"/>
<gene>
    <name evidence="1" type="ordered locus">SCO3088</name>
    <name evidence="1" type="ORF">SCE25.29c</name>
</gene>
<reference evidence="1 2" key="2">
    <citation type="journal article" date="2002" name="Nature">
        <title>Complete genome sequence of the model actinomycete Streptomyces coelicolor A3(2).</title>
        <authorList>
            <person name="Bentley S.D."/>
            <person name="Chater K.F."/>
            <person name="Cerdeno-Tarraga A.M."/>
            <person name="Challis G.L."/>
            <person name="Thomson N.R."/>
            <person name="James K.D."/>
            <person name="Harris D.E."/>
            <person name="Quail M.A."/>
            <person name="Kieser H."/>
            <person name="Harper D."/>
            <person name="Bateman A."/>
            <person name="Brown S."/>
            <person name="Chandra G."/>
            <person name="Chen C.W."/>
            <person name="Collins M."/>
            <person name="Cronin A."/>
            <person name="Fraser A."/>
            <person name="Goble A."/>
            <person name="Hidalgo J."/>
            <person name="Hornsby T."/>
            <person name="Howarth S."/>
            <person name="Huang C.H."/>
            <person name="Kieser T."/>
            <person name="Larke L."/>
            <person name="Murphy L."/>
            <person name="Oliver K."/>
            <person name="O'Neil S."/>
            <person name="Rabbinowitsch E."/>
            <person name="Rajandream M.A."/>
            <person name="Rutherford K."/>
            <person name="Rutter S."/>
            <person name="Seeger K."/>
            <person name="Saunders D."/>
            <person name="Sharp S."/>
            <person name="Squares R."/>
            <person name="Squares S."/>
            <person name="Taylor K."/>
            <person name="Warren T."/>
            <person name="Wietzorrek A."/>
            <person name="Woodward J."/>
            <person name="Barrell B.G."/>
            <person name="Parkhill J."/>
            <person name="Hopwood D.A."/>
        </authorList>
    </citation>
    <scope>NUCLEOTIDE SEQUENCE [LARGE SCALE GENOMIC DNA]</scope>
    <source>
        <strain evidence="2">ATCC BAA-471 / A3(2) / M145</strain>
    </source>
</reference>
<reference evidence="1 2" key="1">
    <citation type="journal article" date="1996" name="Mol. Microbiol.">
        <title>A set of ordered cosmids and a detailed genetic and physical map for the 8 Mb Streptomyces coelicolor A3(2) chromosome.</title>
        <authorList>
            <person name="Redenbach M."/>
            <person name="Kieser H.M."/>
            <person name="Denapaite D."/>
            <person name="Eichner A."/>
            <person name="Cullum J."/>
            <person name="Kinashi H."/>
            <person name="Hopwood D.A."/>
        </authorList>
    </citation>
    <scope>NUCLEOTIDE SEQUENCE [LARGE SCALE GENOMIC DNA]</scope>
    <source>
        <strain evidence="2">ATCC BAA-471 / A3(2) / M145</strain>
    </source>
</reference>
<accession>Q9KZ61</accession>
<sequence length="81" mass="8372">MLGDVVNRPGRTAPCSQPLFRFRGATSVGRAGPVSYLRMTADPDGGAGENGAGALVETVKSRHSAYSAGGRTQGCWHVLLA</sequence>
<dbReference type="InParanoid" id="Q9KZ61"/>
<dbReference type="EMBL" id="AL939115">
    <property type="protein sequence ID" value="CAB89460.1"/>
    <property type="molecule type" value="Genomic_DNA"/>
</dbReference>
<dbReference type="STRING" id="100226.gene:17760704"/>
<protein>
    <submittedName>
        <fullName evidence="1">Uncharacterized protein</fullName>
    </submittedName>
</protein>
<keyword evidence="2" id="KW-1185">Reference proteome</keyword>
<name>Q9KZ61_STRCO</name>
<dbReference type="KEGG" id="sco:SCO3088"/>
<dbReference type="OrthoDB" id="4257367at2"/>
<dbReference type="Proteomes" id="UP000001973">
    <property type="component" value="Chromosome"/>
</dbReference>
<dbReference type="HOGENOM" id="CLU_2572254_0_0_11"/>
<evidence type="ECO:0000313" key="1">
    <source>
        <dbReference type="EMBL" id="CAB89460.1"/>
    </source>
</evidence>
<organism evidence="1 2">
    <name type="scientific">Streptomyces coelicolor (strain ATCC BAA-471 / A3(2) / M145)</name>
    <dbReference type="NCBI Taxonomy" id="100226"/>
    <lineage>
        <taxon>Bacteria</taxon>
        <taxon>Bacillati</taxon>
        <taxon>Actinomycetota</taxon>
        <taxon>Actinomycetes</taxon>
        <taxon>Kitasatosporales</taxon>
        <taxon>Streptomycetaceae</taxon>
        <taxon>Streptomyces</taxon>
        <taxon>Streptomyces albidoflavus group</taxon>
    </lineage>
</organism>